<feature type="region of interest" description="Disordered" evidence="1">
    <location>
        <begin position="1"/>
        <end position="35"/>
    </location>
</feature>
<reference evidence="2 3" key="1">
    <citation type="submission" date="2020-04" db="EMBL/GenBank/DDBJ databases">
        <title>Perkinsus olseni comparative genomics.</title>
        <authorList>
            <person name="Bogema D.R."/>
        </authorList>
    </citation>
    <scope>NUCLEOTIDE SEQUENCE [LARGE SCALE GENOMIC DNA]</scope>
    <source>
        <strain evidence="2">00978-12</strain>
    </source>
</reference>
<name>A0A7J6NHN2_PEROL</name>
<feature type="region of interest" description="Disordered" evidence="1">
    <location>
        <begin position="166"/>
        <end position="197"/>
    </location>
</feature>
<feature type="region of interest" description="Disordered" evidence="1">
    <location>
        <begin position="670"/>
        <end position="691"/>
    </location>
</feature>
<proteinExistence type="predicted"/>
<evidence type="ECO:0000256" key="1">
    <source>
        <dbReference type="SAM" id="MobiDB-lite"/>
    </source>
</evidence>
<feature type="region of interest" description="Disordered" evidence="1">
    <location>
        <begin position="307"/>
        <end position="329"/>
    </location>
</feature>
<dbReference type="Proteomes" id="UP000541610">
    <property type="component" value="Unassembled WGS sequence"/>
</dbReference>
<feature type="compositionally biased region" description="Polar residues" evidence="1">
    <location>
        <begin position="1"/>
        <end position="12"/>
    </location>
</feature>
<feature type="compositionally biased region" description="Basic and acidic residues" evidence="1">
    <location>
        <begin position="317"/>
        <end position="329"/>
    </location>
</feature>
<comment type="caution">
    <text evidence="2">The sequence shown here is derived from an EMBL/GenBank/DDBJ whole genome shotgun (WGS) entry which is preliminary data.</text>
</comment>
<organism evidence="2 3">
    <name type="scientific">Perkinsus olseni</name>
    <name type="common">Perkinsus atlanticus</name>
    <dbReference type="NCBI Taxonomy" id="32597"/>
    <lineage>
        <taxon>Eukaryota</taxon>
        <taxon>Sar</taxon>
        <taxon>Alveolata</taxon>
        <taxon>Perkinsozoa</taxon>
        <taxon>Perkinsea</taxon>
        <taxon>Perkinsida</taxon>
        <taxon>Perkinsidae</taxon>
        <taxon>Perkinsus</taxon>
    </lineage>
</organism>
<feature type="region of interest" description="Disordered" evidence="1">
    <location>
        <begin position="223"/>
        <end position="259"/>
    </location>
</feature>
<evidence type="ECO:0000313" key="3">
    <source>
        <dbReference type="Proteomes" id="UP000541610"/>
    </source>
</evidence>
<feature type="compositionally biased region" description="Basic and acidic residues" evidence="1">
    <location>
        <begin position="670"/>
        <end position="682"/>
    </location>
</feature>
<dbReference type="EMBL" id="JABANP010000396">
    <property type="protein sequence ID" value="KAF4682977.1"/>
    <property type="molecule type" value="Genomic_DNA"/>
</dbReference>
<dbReference type="AlphaFoldDB" id="A0A7J6NHN2"/>
<sequence>MPARSRASSSVAEQAAGESPEERTDEAGVSAGEQSEEDIGCVSLAWAPTVVDFLNTVDPEKGWTRDMVEFVYCYWSQKFDEDDKVPVKPGDYLSLTAGDLGLSKHRTMDVWATAEVISAEETTTISRQKKMKSQTIRCRLADKSLYDMIVKKRPDMRGKDGLLVRGRSSAKVAAEDSIESRVRRSSRHQRGTRLTPSELAKIIQASQLKDTSAYGRYYNEQRLREEGGGPPEPPPTPVSPEPIKVKQSPQLDEANAKSSGIRQAVREAVASVEVVPEVAVELPVADAAAEELTGAFIKSRELLRKNDGQASGVSKPARSESSKKRREQTAEELREVAEKKARIALAQPVVDRDYPNRLDAIIPANRVRQRRKVAEGFASAIERGVRAEEMREPVNDFARDAGERLEAKIFVKEDAATEGGWSKYLKEVSRIGKNLLDAGGITQILERQRVSLEQVASHHCTGEWLKNMKINDEAVPYTDRWRSLHQRLTRELMRQCGESERGDGDDEDGKELAANSWALELCRRCWESSVARREDGGFDTDMRYYNNGITLGLQALEPNNNLGDLEMCSWLYYSWVEEALLSPYGSNEADGIQDAHGLIYADLAHFLEGFSLRDRAGDAVLAEDTDDGTPVLVRDEANEETSFRQFGARWSMDFQIYNLAIFIVQDHSSDRTPEEGRVKPVDLSESSRPGNPVQLECRRCC</sequence>
<evidence type="ECO:0000313" key="2">
    <source>
        <dbReference type="EMBL" id="KAF4682977.1"/>
    </source>
</evidence>
<gene>
    <name evidence="2" type="ORF">FOZ60_009783</name>
</gene>
<accession>A0A7J6NHN2</accession>
<protein>
    <submittedName>
        <fullName evidence="2">Uncharacterized protein</fullName>
    </submittedName>
</protein>
<dbReference type="OrthoDB" id="483302at2759"/>
<feature type="compositionally biased region" description="Pro residues" evidence="1">
    <location>
        <begin position="230"/>
        <end position="240"/>
    </location>
</feature>